<evidence type="ECO:0000256" key="6">
    <source>
        <dbReference type="HAMAP-Rule" id="MF_00163"/>
    </source>
</evidence>
<dbReference type="AlphaFoldDB" id="A0A928VY62"/>
<accession>A0A928VY62</accession>
<dbReference type="CDD" id="cd00487">
    <property type="entry name" value="Pep_deformylase"/>
    <property type="match status" value="1"/>
</dbReference>
<dbReference type="PIRSF" id="PIRSF004749">
    <property type="entry name" value="Pep_def"/>
    <property type="match status" value="1"/>
</dbReference>
<comment type="catalytic activity">
    <reaction evidence="6">
        <text>N-terminal N-formyl-L-methionyl-[peptide] + H2O = N-terminal L-methionyl-[peptide] + formate</text>
        <dbReference type="Rhea" id="RHEA:24420"/>
        <dbReference type="Rhea" id="RHEA-COMP:10639"/>
        <dbReference type="Rhea" id="RHEA-COMP:10640"/>
        <dbReference type="ChEBI" id="CHEBI:15377"/>
        <dbReference type="ChEBI" id="CHEBI:15740"/>
        <dbReference type="ChEBI" id="CHEBI:49298"/>
        <dbReference type="ChEBI" id="CHEBI:64731"/>
        <dbReference type="EC" id="3.5.1.88"/>
    </reaction>
</comment>
<dbReference type="NCBIfam" id="NF001159">
    <property type="entry name" value="PRK00150.1-3"/>
    <property type="match status" value="1"/>
</dbReference>
<comment type="function">
    <text evidence="6">Removes the formyl group from the N-terminal Met of newly synthesized proteins. Requires at least a dipeptide for an efficient rate of reaction. N-terminal L-methionine is a prerequisite for activity but the enzyme has broad specificity at other positions.</text>
</comment>
<dbReference type="PANTHER" id="PTHR10458:SF22">
    <property type="entry name" value="PEPTIDE DEFORMYLASE"/>
    <property type="match status" value="1"/>
</dbReference>
<feature type="binding site" evidence="6">
    <location>
        <position position="155"/>
    </location>
    <ligand>
        <name>Fe cation</name>
        <dbReference type="ChEBI" id="CHEBI:24875"/>
    </ligand>
</feature>
<keyword evidence="2 6" id="KW-0479">Metal-binding</keyword>
<dbReference type="NCBIfam" id="TIGR00079">
    <property type="entry name" value="pept_deformyl"/>
    <property type="match status" value="1"/>
</dbReference>
<comment type="similarity">
    <text evidence="1 6">Belongs to the polypeptide deformylase family.</text>
</comment>
<dbReference type="FunFam" id="3.90.45.10:FF:000005">
    <property type="entry name" value="Peptide deformylase"/>
    <property type="match status" value="1"/>
</dbReference>
<dbReference type="Pfam" id="PF01327">
    <property type="entry name" value="Pep_deformylase"/>
    <property type="match status" value="1"/>
</dbReference>
<keyword evidence="8" id="KW-1185">Reference proteome</keyword>
<feature type="binding site" evidence="6">
    <location>
        <position position="151"/>
    </location>
    <ligand>
        <name>Fe cation</name>
        <dbReference type="ChEBI" id="CHEBI:24875"/>
    </ligand>
</feature>
<dbReference type="HAMAP" id="MF_00163">
    <property type="entry name" value="Pep_deformylase"/>
    <property type="match status" value="1"/>
</dbReference>
<keyword evidence="4 6" id="KW-0648">Protein biosynthesis</keyword>
<proteinExistence type="inferred from homology"/>
<dbReference type="GO" id="GO:0042586">
    <property type="term" value="F:peptide deformylase activity"/>
    <property type="evidence" value="ECO:0007669"/>
    <property type="project" value="UniProtKB-UniRule"/>
</dbReference>
<evidence type="ECO:0000256" key="4">
    <source>
        <dbReference type="ARBA" id="ARBA00022917"/>
    </source>
</evidence>
<comment type="caution">
    <text evidence="7">The sequence shown here is derived from an EMBL/GenBank/DDBJ whole genome shotgun (WGS) entry which is preliminary data.</text>
</comment>
<protein>
    <recommendedName>
        <fullName evidence="6">Peptide deformylase</fullName>
        <shortName evidence="6">PDF</shortName>
        <ecNumber evidence="6">3.5.1.88</ecNumber>
    </recommendedName>
    <alternativeName>
        <fullName evidence="6">Polypeptide deformylase</fullName>
    </alternativeName>
</protein>
<evidence type="ECO:0000313" key="7">
    <source>
        <dbReference type="EMBL" id="MBE9042276.1"/>
    </source>
</evidence>
<dbReference type="Proteomes" id="UP000621799">
    <property type="component" value="Unassembled WGS sequence"/>
</dbReference>
<dbReference type="GO" id="GO:0046872">
    <property type="term" value="F:metal ion binding"/>
    <property type="evidence" value="ECO:0007669"/>
    <property type="project" value="UniProtKB-KW"/>
</dbReference>
<dbReference type="InterPro" id="IPR023635">
    <property type="entry name" value="Peptide_deformylase"/>
</dbReference>
<dbReference type="SUPFAM" id="SSF56420">
    <property type="entry name" value="Peptide deformylase"/>
    <property type="match status" value="1"/>
</dbReference>
<dbReference type="RefSeq" id="WP_264322444.1">
    <property type="nucleotide sequence ID" value="NZ_JADEXN010000328.1"/>
</dbReference>
<evidence type="ECO:0000256" key="1">
    <source>
        <dbReference type="ARBA" id="ARBA00010759"/>
    </source>
</evidence>
<feature type="active site" evidence="6">
    <location>
        <position position="152"/>
    </location>
</feature>
<evidence type="ECO:0000256" key="2">
    <source>
        <dbReference type="ARBA" id="ARBA00022723"/>
    </source>
</evidence>
<reference evidence="7" key="1">
    <citation type="submission" date="2020-10" db="EMBL/GenBank/DDBJ databases">
        <authorList>
            <person name="Castelo-Branco R."/>
            <person name="Eusebio N."/>
            <person name="Adriana R."/>
            <person name="Vieira A."/>
            <person name="Brugerolle De Fraissinette N."/>
            <person name="Rezende De Castro R."/>
            <person name="Schneider M.P."/>
            <person name="Vasconcelos V."/>
            <person name="Leao P.N."/>
        </authorList>
    </citation>
    <scope>NUCLEOTIDE SEQUENCE</scope>
    <source>
        <strain evidence="7">LEGE 11467</strain>
    </source>
</reference>
<name>A0A928VY62_9CYAN</name>
<dbReference type="GO" id="GO:0006412">
    <property type="term" value="P:translation"/>
    <property type="evidence" value="ECO:0007669"/>
    <property type="project" value="UniProtKB-UniRule"/>
</dbReference>
<dbReference type="EMBL" id="JADEXN010000328">
    <property type="protein sequence ID" value="MBE9042276.1"/>
    <property type="molecule type" value="Genomic_DNA"/>
</dbReference>
<dbReference type="PANTHER" id="PTHR10458">
    <property type="entry name" value="PEPTIDE DEFORMYLASE"/>
    <property type="match status" value="1"/>
</dbReference>
<sequence>MPTTQKPIVEKKKLEKSPLDLHFMGERVLRQPAKRVARVDDRIRKLIKEMLQTMYTSDGIGLAAPQIGIQKQILVLDSDWENPATPPLVLINPAIKKLDGPLTVAEEGCLSIPGVFLDVTRPSRVEVAYKDENGRPQKRVFDELPSRIIQHEIDHLNGVLFVDRVENELALTEALSKTEFSVRDVKAVR</sequence>
<dbReference type="EC" id="3.5.1.88" evidence="6"/>
<organism evidence="7 8">
    <name type="scientific">Zarconia navalis LEGE 11467</name>
    <dbReference type="NCBI Taxonomy" id="1828826"/>
    <lineage>
        <taxon>Bacteria</taxon>
        <taxon>Bacillati</taxon>
        <taxon>Cyanobacteriota</taxon>
        <taxon>Cyanophyceae</taxon>
        <taxon>Oscillatoriophycideae</taxon>
        <taxon>Oscillatoriales</taxon>
        <taxon>Oscillatoriales incertae sedis</taxon>
        <taxon>Zarconia</taxon>
        <taxon>Zarconia navalis</taxon>
    </lineage>
</organism>
<keyword evidence="5 6" id="KW-0408">Iron</keyword>
<evidence type="ECO:0000313" key="8">
    <source>
        <dbReference type="Proteomes" id="UP000621799"/>
    </source>
</evidence>
<gene>
    <name evidence="6 7" type="primary">def</name>
    <name evidence="7" type="ORF">IQ235_15970</name>
</gene>
<evidence type="ECO:0000256" key="5">
    <source>
        <dbReference type="ARBA" id="ARBA00023004"/>
    </source>
</evidence>
<evidence type="ECO:0000256" key="3">
    <source>
        <dbReference type="ARBA" id="ARBA00022801"/>
    </source>
</evidence>
<dbReference type="Gene3D" id="3.90.45.10">
    <property type="entry name" value="Peptide deformylase"/>
    <property type="match status" value="1"/>
</dbReference>
<keyword evidence="3 6" id="KW-0378">Hydrolase</keyword>
<dbReference type="InterPro" id="IPR036821">
    <property type="entry name" value="Peptide_deformylase_sf"/>
</dbReference>
<comment type="cofactor">
    <cofactor evidence="6">
        <name>Fe(2+)</name>
        <dbReference type="ChEBI" id="CHEBI:29033"/>
    </cofactor>
    <text evidence="6">Binds 1 Fe(2+) ion.</text>
</comment>
<dbReference type="PRINTS" id="PR01576">
    <property type="entry name" value="PDEFORMYLASE"/>
</dbReference>
<feature type="binding site" evidence="6">
    <location>
        <position position="109"/>
    </location>
    <ligand>
        <name>Fe cation</name>
        <dbReference type="ChEBI" id="CHEBI:24875"/>
    </ligand>
</feature>